<evidence type="ECO:0000313" key="5">
    <source>
        <dbReference type="EMBL" id="XBM01230.1"/>
    </source>
</evidence>
<dbReference type="InterPro" id="IPR010016">
    <property type="entry name" value="PxpB"/>
</dbReference>
<protein>
    <submittedName>
        <fullName evidence="5">5-oxoprolinase subunit PxpB</fullName>
        <ecNumber evidence="5">3.5.2.9</ecNumber>
    </submittedName>
</protein>
<evidence type="ECO:0000256" key="2">
    <source>
        <dbReference type="ARBA" id="ARBA00022801"/>
    </source>
</evidence>
<proteinExistence type="predicted"/>
<dbReference type="NCBIfam" id="TIGR00370">
    <property type="entry name" value="5-oxoprolinase subunit PxpB"/>
    <property type="match status" value="1"/>
</dbReference>
<dbReference type="Gene3D" id="2.40.100.10">
    <property type="entry name" value="Cyclophilin-like"/>
    <property type="match status" value="1"/>
</dbReference>
<dbReference type="EC" id="3.5.2.9" evidence="5"/>
<dbReference type="PANTHER" id="PTHR34698">
    <property type="entry name" value="5-OXOPROLINASE SUBUNIT B"/>
    <property type="match status" value="1"/>
</dbReference>
<name>A0AAU7FCC1_9NEIS</name>
<dbReference type="GO" id="GO:0017168">
    <property type="term" value="F:5-oxoprolinase (ATP-hydrolyzing) activity"/>
    <property type="evidence" value="ECO:0007669"/>
    <property type="project" value="UniProtKB-EC"/>
</dbReference>
<dbReference type="PANTHER" id="PTHR34698:SF2">
    <property type="entry name" value="5-OXOPROLINASE SUBUNIT B"/>
    <property type="match status" value="1"/>
</dbReference>
<feature type="domain" description="Carboxyltransferase" evidence="4">
    <location>
        <begin position="4"/>
        <end position="202"/>
    </location>
</feature>
<reference evidence="5" key="1">
    <citation type="submission" date="2024-05" db="EMBL/GenBank/DDBJ databases">
        <authorList>
            <person name="Yang L."/>
            <person name="Pan L."/>
        </authorList>
    </citation>
    <scope>NUCLEOTIDE SEQUENCE</scope>
    <source>
        <strain evidence="5">FCG-7</strain>
    </source>
</reference>
<sequence length="216" mass="22918">MSPLMIYPLGETALVLQAGAGEQARLIAIARQQAHSVALRGYQLILGVGNLTVRFNPLQQSADEVLAWLQQQWAHSAQTLDDVAPRLHQIGVCYGGEAGPDLADVAAHCGLSVSQLIEAHSSAVYEVLCIGFLPGFPYLAGLPASLATPRRAEPRVRVPAGSVGIGGAQTGIYPCESPGGWQLIGRTGLALFDRHANPPCRLQAGDRVRFVPQERG</sequence>
<dbReference type="SUPFAM" id="SSF160467">
    <property type="entry name" value="PH0987 N-terminal domain-like"/>
    <property type="match status" value="1"/>
</dbReference>
<dbReference type="GO" id="GO:0005524">
    <property type="term" value="F:ATP binding"/>
    <property type="evidence" value="ECO:0007669"/>
    <property type="project" value="UniProtKB-KW"/>
</dbReference>
<dbReference type="EMBL" id="CP157355">
    <property type="protein sequence ID" value="XBM01230.1"/>
    <property type="molecule type" value="Genomic_DNA"/>
</dbReference>
<dbReference type="RefSeq" id="WP_348945534.1">
    <property type="nucleotide sequence ID" value="NZ_CP157355.1"/>
</dbReference>
<dbReference type="AlphaFoldDB" id="A0AAU7FCC1"/>
<keyword evidence="2 5" id="KW-0378">Hydrolase</keyword>
<accession>A0AAU7FCC1</accession>
<evidence type="ECO:0000256" key="3">
    <source>
        <dbReference type="ARBA" id="ARBA00022840"/>
    </source>
</evidence>
<gene>
    <name evidence="5" type="primary">pxpB</name>
    <name evidence="5" type="ORF">ABHF33_02780</name>
</gene>
<organism evidence="5">
    <name type="scientific">Chitinibacter mangrovi</name>
    <dbReference type="NCBI Taxonomy" id="3153927"/>
    <lineage>
        <taxon>Bacteria</taxon>
        <taxon>Pseudomonadati</taxon>
        <taxon>Pseudomonadota</taxon>
        <taxon>Betaproteobacteria</taxon>
        <taxon>Neisseriales</taxon>
        <taxon>Chitinibacteraceae</taxon>
        <taxon>Chitinibacter</taxon>
    </lineage>
</organism>
<dbReference type="InterPro" id="IPR029000">
    <property type="entry name" value="Cyclophilin-like_dom_sf"/>
</dbReference>
<evidence type="ECO:0000256" key="1">
    <source>
        <dbReference type="ARBA" id="ARBA00022741"/>
    </source>
</evidence>
<evidence type="ECO:0000259" key="4">
    <source>
        <dbReference type="SMART" id="SM00796"/>
    </source>
</evidence>
<dbReference type="SMART" id="SM00796">
    <property type="entry name" value="AHS1"/>
    <property type="match status" value="1"/>
</dbReference>
<dbReference type="KEGG" id="cmav:ABHF33_02780"/>
<dbReference type="InterPro" id="IPR003833">
    <property type="entry name" value="CT_C_D"/>
</dbReference>
<keyword evidence="1" id="KW-0547">Nucleotide-binding</keyword>
<keyword evidence="3" id="KW-0067">ATP-binding</keyword>
<dbReference type="Pfam" id="PF02682">
    <property type="entry name" value="CT_C_D"/>
    <property type="match status" value="1"/>
</dbReference>
<dbReference type="SUPFAM" id="SSF50891">
    <property type="entry name" value="Cyclophilin-like"/>
    <property type="match status" value="1"/>
</dbReference>